<comment type="caution">
    <text evidence="1">The sequence shown here is derived from an EMBL/GenBank/DDBJ whole genome shotgun (WGS) entry which is preliminary data.</text>
</comment>
<accession>A0ACB9BFF5</accession>
<reference evidence="2" key="1">
    <citation type="journal article" date="2022" name="Mol. Ecol. Resour.">
        <title>The genomes of chicory, endive, great burdock and yacon provide insights into Asteraceae palaeo-polyploidization history and plant inulin production.</title>
        <authorList>
            <person name="Fan W."/>
            <person name="Wang S."/>
            <person name="Wang H."/>
            <person name="Wang A."/>
            <person name="Jiang F."/>
            <person name="Liu H."/>
            <person name="Zhao H."/>
            <person name="Xu D."/>
            <person name="Zhang Y."/>
        </authorList>
    </citation>
    <scope>NUCLEOTIDE SEQUENCE [LARGE SCALE GENOMIC DNA]</scope>
    <source>
        <strain evidence="2">cv. Punajuju</strain>
    </source>
</reference>
<proteinExistence type="predicted"/>
<name>A0ACB9BFF5_CICIN</name>
<gene>
    <name evidence="1" type="ORF">L2E82_31802</name>
</gene>
<dbReference type="EMBL" id="CM042014">
    <property type="protein sequence ID" value="KAI3720808.1"/>
    <property type="molecule type" value="Genomic_DNA"/>
</dbReference>
<dbReference type="Proteomes" id="UP001055811">
    <property type="component" value="Linkage Group LG06"/>
</dbReference>
<reference evidence="1 2" key="2">
    <citation type="journal article" date="2022" name="Mol. Ecol. Resour.">
        <title>The genomes of chicory, endive, great burdock and yacon provide insights into Asteraceae paleo-polyploidization history and plant inulin production.</title>
        <authorList>
            <person name="Fan W."/>
            <person name="Wang S."/>
            <person name="Wang H."/>
            <person name="Wang A."/>
            <person name="Jiang F."/>
            <person name="Liu H."/>
            <person name="Zhao H."/>
            <person name="Xu D."/>
            <person name="Zhang Y."/>
        </authorList>
    </citation>
    <scope>NUCLEOTIDE SEQUENCE [LARGE SCALE GENOMIC DNA]</scope>
    <source>
        <strain evidence="2">cv. Punajuju</strain>
        <tissue evidence="1">Leaves</tissue>
    </source>
</reference>
<evidence type="ECO:0000313" key="2">
    <source>
        <dbReference type="Proteomes" id="UP001055811"/>
    </source>
</evidence>
<organism evidence="1 2">
    <name type="scientific">Cichorium intybus</name>
    <name type="common">Chicory</name>
    <dbReference type="NCBI Taxonomy" id="13427"/>
    <lineage>
        <taxon>Eukaryota</taxon>
        <taxon>Viridiplantae</taxon>
        <taxon>Streptophyta</taxon>
        <taxon>Embryophyta</taxon>
        <taxon>Tracheophyta</taxon>
        <taxon>Spermatophyta</taxon>
        <taxon>Magnoliopsida</taxon>
        <taxon>eudicotyledons</taxon>
        <taxon>Gunneridae</taxon>
        <taxon>Pentapetalae</taxon>
        <taxon>asterids</taxon>
        <taxon>campanulids</taxon>
        <taxon>Asterales</taxon>
        <taxon>Asteraceae</taxon>
        <taxon>Cichorioideae</taxon>
        <taxon>Cichorieae</taxon>
        <taxon>Cichoriinae</taxon>
        <taxon>Cichorium</taxon>
    </lineage>
</organism>
<evidence type="ECO:0000313" key="1">
    <source>
        <dbReference type="EMBL" id="KAI3720808.1"/>
    </source>
</evidence>
<sequence length="510" mass="57670">MAVNMQCQILNAFCLKKNTNNKRNINKNTEFSLPKSSTQLLVHQKPPPQTKLQALANVVDDLEASVKNGIQIEDPSMFSSLLETCFRLEAVEQGIRIHRLIPKTLLRRNVGVSSKLLRLYASNGYIEEAHQVFDYMSDRNSSAFAWNSLISGYSEMGLYEDALALYFQMVEEGVDPDGFTFPRVLKACGGMGLIHVGQQVHREIIRCGYGNDGFVLNGLVDMYAKCGDILKARKVFDKIPSKDLVSWNSMLRGYVKHELLFDALVTFRHMILDGYEPDSISISTILTAGLSQKLVSQIHGWVLRKGTEWNLPIANSLIQVYSNHGRLDLARWVFDKMPERDLISWNTIISVHKKHSNALVYFHRMLTTNTSPDAITFVSVLTACAHLRKVKDGEMLFSKMTENYGMIPSMEHYACLVNLYGRAGLIVEAYKVINEKMKFKAGPTVWGALLHACYVYGNVEIGEIAAEKLFDLEPDNDHNFKLLMLIYGKVGRVQDVERVRVMMVSRGLDL</sequence>
<keyword evidence="2" id="KW-1185">Reference proteome</keyword>
<protein>
    <submittedName>
        <fullName evidence="1">Uncharacterized protein</fullName>
    </submittedName>
</protein>